<evidence type="ECO:0000313" key="3">
    <source>
        <dbReference type="Proteomes" id="UP000620104"/>
    </source>
</evidence>
<dbReference type="PANTHER" id="PTHR31571:SF1">
    <property type="entry name" value="ALTERED INHERITANCE OF MITOCHONDRIA PROTEIN 6"/>
    <property type="match status" value="1"/>
</dbReference>
<organism evidence="2 3">
    <name type="scientific">Naganishia liquefaciens</name>
    <dbReference type="NCBI Taxonomy" id="104408"/>
    <lineage>
        <taxon>Eukaryota</taxon>
        <taxon>Fungi</taxon>
        <taxon>Dikarya</taxon>
        <taxon>Basidiomycota</taxon>
        <taxon>Agaricomycotina</taxon>
        <taxon>Tremellomycetes</taxon>
        <taxon>Filobasidiales</taxon>
        <taxon>Filobasidiaceae</taxon>
        <taxon>Naganishia</taxon>
    </lineage>
</organism>
<dbReference type="AlphaFoldDB" id="A0A8H3TNU1"/>
<dbReference type="GO" id="GO:0000423">
    <property type="term" value="P:mitophagy"/>
    <property type="evidence" value="ECO:0007669"/>
    <property type="project" value="InterPro"/>
</dbReference>
<gene>
    <name evidence="2" type="ORF">NliqN6_0671</name>
</gene>
<dbReference type="Pfam" id="PF08589">
    <property type="entry name" value="ATG43"/>
    <property type="match status" value="1"/>
</dbReference>
<dbReference type="OrthoDB" id="4153866at2759"/>
<feature type="region of interest" description="Disordered" evidence="1">
    <location>
        <begin position="472"/>
        <end position="492"/>
    </location>
</feature>
<feature type="compositionally biased region" description="Polar residues" evidence="1">
    <location>
        <begin position="475"/>
        <end position="491"/>
    </location>
</feature>
<dbReference type="InterPro" id="IPR051236">
    <property type="entry name" value="HAT_RTT109-like"/>
</dbReference>
<keyword evidence="3" id="KW-1185">Reference proteome</keyword>
<feature type="region of interest" description="Disordered" evidence="1">
    <location>
        <begin position="552"/>
        <end position="578"/>
    </location>
</feature>
<proteinExistence type="predicted"/>
<dbReference type="GO" id="GO:0140580">
    <property type="term" value="F:mitochondrion autophagosome adaptor activity"/>
    <property type="evidence" value="ECO:0007669"/>
    <property type="project" value="InterPro"/>
</dbReference>
<dbReference type="PANTHER" id="PTHR31571">
    <property type="entry name" value="ALTERED INHERITANCE OF MITOCHONDRIA PROTEIN 6"/>
    <property type="match status" value="1"/>
</dbReference>
<accession>A0A8H3TNU1</accession>
<evidence type="ECO:0000256" key="1">
    <source>
        <dbReference type="SAM" id="MobiDB-lite"/>
    </source>
</evidence>
<protein>
    <recommendedName>
        <fullName evidence="4">GP-PDE domain-containing protein</fullName>
    </recommendedName>
</protein>
<dbReference type="Proteomes" id="UP000620104">
    <property type="component" value="Unassembled WGS sequence"/>
</dbReference>
<dbReference type="EMBL" id="BLZA01000007">
    <property type="protein sequence ID" value="GHJ84269.1"/>
    <property type="molecule type" value="Genomic_DNA"/>
</dbReference>
<evidence type="ECO:0008006" key="4">
    <source>
        <dbReference type="Google" id="ProtNLM"/>
    </source>
</evidence>
<feature type="region of interest" description="Disordered" evidence="1">
    <location>
        <begin position="41"/>
        <end position="61"/>
    </location>
</feature>
<comment type="caution">
    <text evidence="2">The sequence shown here is derived from an EMBL/GenBank/DDBJ whole genome shotgun (WGS) entry which is preliminary data.</text>
</comment>
<reference evidence="2" key="1">
    <citation type="submission" date="2020-07" db="EMBL/GenBank/DDBJ databases">
        <title>Draft Genome Sequence of a Deep-Sea Yeast, Naganishia (Cryptococcus) liquefaciens strain N6.</title>
        <authorList>
            <person name="Han Y.W."/>
            <person name="Kajitani R."/>
            <person name="Morimoto H."/>
            <person name="Parhat M."/>
            <person name="Tsubouchi H."/>
            <person name="Bakenova O."/>
            <person name="Ogata M."/>
            <person name="Argunhan B."/>
            <person name="Aoki R."/>
            <person name="Kajiwara S."/>
            <person name="Itoh T."/>
            <person name="Iwasaki H."/>
        </authorList>
    </citation>
    <scope>NUCLEOTIDE SEQUENCE</scope>
    <source>
        <strain evidence="2">N6</strain>
    </source>
</reference>
<dbReference type="InterPro" id="IPR013898">
    <property type="entry name" value="Atg43"/>
</dbReference>
<sequence length="602" mass="66436">MSGLALSVEDANGKTTLDSGKASSLDVALRCRMDDSAFASTQANSGANANSDVTNVSGGTSESLSNDIWRWKRHKGIVYANSHNDEMQGDRAFTHALSLGLASMEADVWLATADVESNDPVLLVGHEDRDLKDRRTLKQIYLDPIWEILERVNEGNDGSRGWKGVFTDRGVPDQTLILQIDTKNEVDGIYAELRKLIHPFVEKGYLSRFERSSPNSSIIDGKLTLGPLTIVGTGDTPIHSILSDNPRYIFKDGPLTKLDEPIRYSDPESGDLISVDWHPSFAPMASAKFSVASHASYLTSSVIFMPIRQAFRLAFSTPAFLSHADSSKFVQVYRPTLAVHHNDESPNETYLSLDIGLSELERVLIGSSIETTNSQSSIMTSLNPTHFPASSDNNRRGQAIYKRNAGEDFSEEYDEAGYPKSVKKLDRDARREARQRIKRVQPPIPDLRFEQSYLLSIRPFLHPRVNNRKAAAVMESSTAGGPESHTLTTSSKQDEVFSWGRDVDVDYKDVLWVTFRDQLVSPLIQGFFWGVLTVSISAFSQAGRTALYPASHKSKGRITGGEGSGLSQAGAGEAVGETQEEGWWRKWVKSWSGGLESLVALK</sequence>
<evidence type="ECO:0000313" key="2">
    <source>
        <dbReference type="EMBL" id="GHJ84269.1"/>
    </source>
</evidence>
<name>A0A8H3TNU1_9TREE</name>